<keyword evidence="1" id="KW-0489">Methyltransferase</keyword>
<dbReference type="CDD" id="cd02440">
    <property type="entry name" value="AdoMet_MTases"/>
    <property type="match status" value="1"/>
</dbReference>
<dbReference type="Gene3D" id="3.40.50.150">
    <property type="entry name" value="Vaccinia Virus protein VP39"/>
    <property type="match status" value="1"/>
</dbReference>
<feature type="region of interest" description="Disordered" evidence="4">
    <location>
        <begin position="1"/>
        <end position="33"/>
    </location>
</feature>
<evidence type="ECO:0000256" key="1">
    <source>
        <dbReference type="ARBA" id="ARBA00022603"/>
    </source>
</evidence>
<evidence type="ECO:0000256" key="3">
    <source>
        <dbReference type="ARBA" id="ARBA00022691"/>
    </source>
</evidence>
<reference evidence="6 7" key="1">
    <citation type="submission" date="2024-04" db="EMBL/GenBank/DDBJ databases">
        <title>genome sequences of Mucor flavus KT1a and Helicostylum pulchrum KT1b strains isolated from the surface of a dry-aged beef.</title>
        <authorList>
            <person name="Toyotome T."/>
            <person name="Hosono M."/>
            <person name="Torimaru M."/>
            <person name="Fukuda K."/>
            <person name="Mikami N."/>
        </authorList>
    </citation>
    <scope>NUCLEOTIDE SEQUENCE [LARGE SCALE GENOMIC DNA]</scope>
    <source>
        <strain evidence="6 7">KT1a</strain>
    </source>
</reference>
<dbReference type="Pfam" id="PF13649">
    <property type="entry name" value="Methyltransf_25"/>
    <property type="match status" value="1"/>
</dbReference>
<evidence type="ECO:0000259" key="5">
    <source>
        <dbReference type="Pfam" id="PF13649"/>
    </source>
</evidence>
<feature type="compositionally biased region" description="Polar residues" evidence="4">
    <location>
        <begin position="97"/>
        <end position="106"/>
    </location>
</feature>
<name>A0ABP9YJH6_9FUNG</name>
<evidence type="ECO:0000313" key="6">
    <source>
        <dbReference type="EMBL" id="GAA5807009.1"/>
    </source>
</evidence>
<feature type="region of interest" description="Disordered" evidence="4">
    <location>
        <begin position="75"/>
        <end position="144"/>
    </location>
</feature>
<dbReference type="InterPro" id="IPR023576">
    <property type="entry name" value="UbiE/COQ5_MeTrFase_CS"/>
</dbReference>
<evidence type="ECO:0000313" key="7">
    <source>
        <dbReference type="Proteomes" id="UP001473302"/>
    </source>
</evidence>
<dbReference type="PROSITE" id="PS01184">
    <property type="entry name" value="UBIE_2"/>
    <property type="match status" value="1"/>
</dbReference>
<feature type="compositionally biased region" description="Polar residues" evidence="4">
    <location>
        <begin position="1"/>
        <end position="10"/>
    </location>
</feature>
<feature type="compositionally biased region" description="Low complexity" evidence="4">
    <location>
        <begin position="112"/>
        <end position="132"/>
    </location>
</feature>
<evidence type="ECO:0000256" key="4">
    <source>
        <dbReference type="SAM" id="MobiDB-lite"/>
    </source>
</evidence>
<proteinExistence type="predicted"/>
<dbReference type="EMBL" id="BAABUK010000002">
    <property type="protein sequence ID" value="GAA5807009.1"/>
    <property type="molecule type" value="Genomic_DNA"/>
</dbReference>
<dbReference type="InterPro" id="IPR041698">
    <property type="entry name" value="Methyltransf_25"/>
</dbReference>
<keyword evidence="7" id="KW-1185">Reference proteome</keyword>
<dbReference type="PANTHER" id="PTHR43591:SF24">
    <property type="entry name" value="2-METHOXY-6-POLYPRENYL-1,4-BENZOQUINOL METHYLASE, MITOCHONDRIAL"/>
    <property type="match status" value="1"/>
</dbReference>
<protein>
    <recommendedName>
        <fullName evidence="5">Methyltransferase domain-containing protein</fullName>
    </recommendedName>
</protein>
<dbReference type="Proteomes" id="UP001473302">
    <property type="component" value="Unassembled WGS sequence"/>
</dbReference>
<feature type="domain" description="Methyltransferase" evidence="5">
    <location>
        <begin position="206"/>
        <end position="305"/>
    </location>
</feature>
<dbReference type="PANTHER" id="PTHR43591">
    <property type="entry name" value="METHYLTRANSFERASE"/>
    <property type="match status" value="1"/>
</dbReference>
<feature type="compositionally biased region" description="Low complexity" evidence="4">
    <location>
        <begin position="75"/>
        <end position="96"/>
    </location>
</feature>
<sequence length="469" mass="52515">MGNTQSTADAPTTLEKPTSYPIRTKTITRPPQPFVGSFYDTHMATVPANNHIKKPNRPAAAFNYFEIAAATAQPLSTKSIHSNSSSSIKSSSKKSTYPSTNASSQQLKKHSTNLSNVSSVKSSHSSITSTAVGTDNTEQNKDPNYIEFNGRSYWKGHGEKNFLLPSDDDENDRLMTMHYILKSTFHGNFTSPIQGLLDSETNRTKVLDIGCGSGTWILEMATEFPNTGVKRSDYLDFYGVDDCPLFPTSIKPPNAHFRLHDVLKGIAFEDCQFDFVYMRLMILYFTPEELSQLLKEISRVMKPGGYFEVVDTSYTIRSPGPLCTKLVNSEIKNVLHKSPSVSSYESNTNHPIFTFLMLAPQKNATSFIGNFIDICQEHSTLPLGGWDKGQIGDLHSLNFKHLLCSLQSLEHDIVPLSKETVDSILEECEQNKSYLDWFSCYARKPLHDDQLEQSTLDSIYEFVEGFVDV</sequence>
<keyword evidence="2" id="KW-0808">Transferase</keyword>
<dbReference type="InterPro" id="IPR029063">
    <property type="entry name" value="SAM-dependent_MTases_sf"/>
</dbReference>
<accession>A0ABP9YJH6</accession>
<dbReference type="SUPFAM" id="SSF53335">
    <property type="entry name" value="S-adenosyl-L-methionine-dependent methyltransferases"/>
    <property type="match status" value="1"/>
</dbReference>
<keyword evidence="3" id="KW-0949">S-adenosyl-L-methionine</keyword>
<evidence type="ECO:0000256" key="2">
    <source>
        <dbReference type="ARBA" id="ARBA00022679"/>
    </source>
</evidence>
<comment type="caution">
    <text evidence="6">The sequence shown here is derived from an EMBL/GenBank/DDBJ whole genome shotgun (WGS) entry which is preliminary data.</text>
</comment>
<organism evidence="6 7">
    <name type="scientific">Mucor flavus</name>
    <dbReference type="NCBI Taxonomy" id="439312"/>
    <lineage>
        <taxon>Eukaryota</taxon>
        <taxon>Fungi</taxon>
        <taxon>Fungi incertae sedis</taxon>
        <taxon>Mucoromycota</taxon>
        <taxon>Mucoromycotina</taxon>
        <taxon>Mucoromycetes</taxon>
        <taxon>Mucorales</taxon>
        <taxon>Mucorineae</taxon>
        <taxon>Mucoraceae</taxon>
        <taxon>Mucor</taxon>
    </lineage>
</organism>
<gene>
    <name evidence="6" type="ORF">MFLAVUS_000358</name>
</gene>